<evidence type="ECO:0000313" key="4">
    <source>
        <dbReference type="Proteomes" id="UP000285575"/>
    </source>
</evidence>
<proteinExistence type="predicted"/>
<protein>
    <recommendedName>
        <fullName evidence="5">Lipoprotein</fullName>
    </recommendedName>
</protein>
<organism evidence="3 4">
    <name type="scientific">Rubrivivax rivuli</name>
    <dbReference type="NCBI Taxonomy" id="1862385"/>
    <lineage>
        <taxon>Bacteria</taxon>
        <taxon>Pseudomonadati</taxon>
        <taxon>Pseudomonadota</taxon>
        <taxon>Betaproteobacteria</taxon>
        <taxon>Burkholderiales</taxon>
        <taxon>Sphaerotilaceae</taxon>
        <taxon>Rubrivivax</taxon>
    </lineage>
</organism>
<evidence type="ECO:0000256" key="1">
    <source>
        <dbReference type="SAM" id="MobiDB-lite"/>
    </source>
</evidence>
<accession>A0A437RIH9</accession>
<feature type="signal peptide" evidence="2">
    <location>
        <begin position="1"/>
        <end position="25"/>
    </location>
</feature>
<dbReference type="PROSITE" id="PS51257">
    <property type="entry name" value="PROKAR_LIPOPROTEIN"/>
    <property type="match status" value="1"/>
</dbReference>
<evidence type="ECO:0000256" key="2">
    <source>
        <dbReference type="SAM" id="SignalP"/>
    </source>
</evidence>
<comment type="caution">
    <text evidence="3">The sequence shown here is derived from an EMBL/GenBank/DDBJ whole genome shotgun (WGS) entry which is preliminary data.</text>
</comment>
<keyword evidence="2" id="KW-0732">Signal</keyword>
<feature type="chain" id="PRO_5019241053" description="Lipoprotein" evidence="2">
    <location>
        <begin position="26"/>
        <end position="176"/>
    </location>
</feature>
<dbReference type="OrthoDB" id="7304788at2"/>
<gene>
    <name evidence="3" type="ORF">EOE66_12185</name>
</gene>
<keyword evidence="4" id="KW-1185">Reference proteome</keyword>
<reference evidence="3 4" key="1">
    <citation type="submission" date="2019-01" db="EMBL/GenBank/DDBJ databases">
        <authorList>
            <person name="Chen W.-M."/>
        </authorList>
    </citation>
    <scope>NUCLEOTIDE SEQUENCE [LARGE SCALE GENOMIC DNA]</scope>
    <source>
        <strain evidence="3 4">KYPY4</strain>
    </source>
</reference>
<evidence type="ECO:0008006" key="5">
    <source>
        <dbReference type="Google" id="ProtNLM"/>
    </source>
</evidence>
<dbReference type="Proteomes" id="UP000285575">
    <property type="component" value="Unassembled WGS sequence"/>
</dbReference>
<feature type="region of interest" description="Disordered" evidence="1">
    <location>
        <begin position="33"/>
        <end position="58"/>
    </location>
</feature>
<dbReference type="AlphaFoldDB" id="A0A437RIH9"/>
<dbReference type="EMBL" id="SACR01000003">
    <property type="protein sequence ID" value="RVU46566.1"/>
    <property type="molecule type" value="Genomic_DNA"/>
</dbReference>
<evidence type="ECO:0000313" key="3">
    <source>
        <dbReference type="EMBL" id="RVU46566.1"/>
    </source>
</evidence>
<sequence>MPVSRSSAVLRLAALSTTLALTACANVSIPGMGSGKSETAAAPAPAPAGPKIGPGMNERGEVVDPKKVEAGFGQKVKGLNDWEGEITGKPAPGSKFTQLKIGMPMKQVLDIVGTPTDQGAYMTGKAWIPFNFGSDRYRHEVVYKGQGRLIFAGSAGFDSNAHLIWIIHSANEQGYR</sequence>
<name>A0A437RIH9_9BURK</name>
<dbReference type="RefSeq" id="WP_128228925.1">
    <property type="nucleotide sequence ID" value="NZ_SACR01000003.1"/>
</dbReference>